<keyword evidence="7 9" id="KW-0175">Coiled coil</keyword>
<organism evidence="12 13">
    <name type="scientific">Polysphondylium violaceum</name>
    <dbReference type="NCBI Taxonomy" id="133409"/>
    <lineage>
        <taxon>Eukaryota</taxon>
        <taxon>Amoebozoa</taxon>
        <taxon>Evosea</taxon>
        <taxon>Eumycetozoa</taxon>
        <taxon>Dictyostelia</taxon>
        <taxon>Dictyosteliales</taxon>
        <taxon>Dictyosteliaceae</taxon>
        <taxon>Polysphondylium</taxon>
    </lineage>
</organism>
<evidence type="ECO:0000256" key="10">
    <source>
        <dbReference type="SAM" id="Phobius"/>
    </source>
</evidence>
<dbReference type="GO" id="GO:0015031">
    <property type="term" value="P:protein transport"/>
    <property type="evidence" value="ECO:0007669"/>
    <property type="project" value="UniProtKB-KW"/>
</dbReference>
<comment type="caution">
    <text evidence="12">The sequence shown here is derived from an EMBL/GenBank/DDBJ whole genome shotgun (WGS) entry which is preliminary data.</text>
</comment>
<keyword evidence="5" id="KW-0653">Protein transport</keyword>
<dbReference type="PANTHER" id="PTHR15959:SF0">
    <property type="entry name" value="SYNTAXIN-18"/>
    <property type="match status" value="1"/>
</dbReference>
<dbReference type="InterPro" id="IPR019529">
    <property type="entry name" value="Syntaxin-18_N"/>
</dbReference>
<feature type="transmembrane region" description="Helical" evidence="10">
    <location>
        <begin position="358"/>
        <end position="377"/>
    </location>
</feature>
<comment type="similarity">
    <text evidence="2">Belongs to the syntaxin family.</text>
</comment>
<dbReference type="EMBL" id="AJWJ01000474">
    <property type="protein sequence ID" value="KAF2070572.1"/>
    <property type="molecule type" value="Genomic_DNA"/>
</dbReference>
<dbReference type="SUPFAM" id="SSF58038">
    <property type="entry name" value="SNARE fusion complex"/>
    <property type="match status" value="1"/>
</dbReference>
<keyword evidence="6 10" id="KW-1133">Transmembrane helix</keyword>
<dbReference type="GO" id="GO:0031201">
    <property type="term" value="C:SNARE complex"/>
    <property type="evidence" value="ECO:0007669"/>
    <property type="project" value="TreeGrafter"/>
</dbReference>
<gene>
    <name evidence="12" type="ORF">CYY_008119</name>
</gene>
<evidence type="ECO:0000256" key="7">
    <source>
        <dbReference type="ARBA" id="ARBA00023054"/>
    </source>
</evidence>
<keyword evidence="8 10" id="KW-0472">Membrane</keyword>
<evidence type="ECO:0000256" key="9">
    <source>
        <dbReference type="SAM" id="Coils"/>
    </source>
</evidence>
<dbReference type="InterPro" id="IPR000727">
    <property type="entry name" value="T_SNARE_dom"/>
</dbReference>
<feature type="domain" description="T-SNARE coiled-coil homology" evidence="11">
    <location>
        <begin position="295"/>
        <end position="349"/>
    </location>
</feature>
<evidence type="ECO:0000256" key="5">
    <source>
        <dbReference type="ARBA" id="ARBA00022927"/>
    </source>
</evidence>
<evidence type="ECO:0000256" key="4">
    <source>
        <dbReference type="ARBA" id="ARBA00022692"/>
    </source>
</evidence>
<keyword evidence="3" id="KW-0813">Transport</keyword>
<evidence type="ECO:0000313" key="13">
    <source>
        <dbReference type="Proteomes" id="UP000695562"/>
    </source>
</evidence>
<sequence length="379" mass="43632">MIDHTNKFYEVIKKKSKQSGIDTHKILNQQLLPKKQQQQTSPDYKKDVIIEASVTILNTIKSLDTLLHEHKEAYISTTQQYSRFKSAAGVTGGGGGMTDQERDEIDKISTNQIEICKSSIKQLETLVTENYVKDNQYSKYFKKFSKDKGNLAIMSTVDLIREDPLDLFSSSNAVASSNKSDSITIASTRETLERYGPKVVLYINILDQLKSYLNTVSNIFKKIKTFRLSIKMKETEKFHGSSHSKSFYQSKNNLLHDQDKVDNIYGEDVEFTEEEIQLYERQNETLITELETLNDQIDVINKQLEELSTLFDEITPHVLSQREIIDNIYSTNVDATNYIIRGNNQIAEATKKSFDFRVMLLAFLITSSLTLLFLHWYHN</sequence>
<dbReference type="GO" id="GO:0005783">
    <property type="term" value="C:endoplasmic reticulum"/>
    <property type="evidence" value="ECO:0007669"/>
    <property type="project" value="TreeGrafter"/>
</dbReference>
<dbReference type="Pfam" id="PF10496">
    <property type="entry name" value="Syntaxin-18_N"/>
    <property type="match status" value="1"/>
</dbReference>
<dbReference type="GO" id="GO:0006890">
    <property type="term" value="P:retrograde vesicle-mediated transport, Golgi to endoplasmic reticulum"/>
    <property type="evidence" value="ECO:0007669"/>
    <property type="project" value="TreeGrafter"/>
</dbReference>
<evidence type="ECO:0000256" key="6">
    <source>
        <dbReference type="ARBA" id="ARBA00022989"/>
    </source>
</evidence>
<feature type="coiled-coil region" evidence="9">
    <location>
        <begin position="269"/>
        <end position="310"/>
    </location>
</feature>
<evidence type="ECO:0000256" key="2">
    <source>
        <dbReference type="ARBA" id="ARBA00009063"/>
    </source>
</evidence>
<dbReference type="PROSITE" id="PS50192">
    <property type="entry name" value="T_SNARE"/>
    <property type="match status" value="1"/>
</dbReference>
<accession>A0A8J4PM53</accession>
<dbReference type="PANTHER" id="PTHR15959">
    <property type="entry name" value="SYNTAXIN-18"/>
    <property type="match status" value="1"/>
</dbReference>
<comment type="subcellular location">
    <subcellularLocation>
        <location evidence="1">Membrane</location>
        <topology evidence="1">Single-pass type IV membrane protein</topology>
    </subcellularLocation>
</comment>
<evidence type="ECO:0000256" key="1">
    <source>
        <dbReference type="ARBA" id="ARBA00004211"/>
    </source>
</evidence>
<evidence type="ECO:0000256" key="8">
    <source>
        <dbReference type="ARBA" id="ARBA00023136"/>
    </source>
</evidence>
<name>A0A8J4PM53_9MYCE</name>
<keyword evidence="4 10" id="KW-0812">Transmembrane</keyword>
<dbReference type="Proteomes" id="UP000695562">
    <property type="component" value="Unassembled WGS sequence"/>
</dbReference>
<proteinExistence type="inferred from homology"/>
<keyword evidence="13" id="KW-1185">Reference proteome</keyword>
<evidence type="ECO:0000313" key="12">
    <source>
        <dbReference type="EMBL" id="KAF2070572.1"/>
    </source>
</evidence>
<evidence type="ECO:0000256" key="3">
    <source>
        <dbReference type="ARBA" id="ARBA00022448"/>
    </source>
</evidence>
<protein>
    <recommendedName>
        <fullName evidence="11">t-SNARE coiled-coil homology domain-containing protein</fullName>
    </recommendedName>
</protein>
<evidence type="ECO:0000259" key="11">
    <source>
        <dbReference type="PROSITE" id="PS50192"/>
    </source>
</evidence>
<dbReference type="Gene3D" id="1.20.5.110">
    <property type="match status" value="1"/>
</dbReference>
<dbReference type="AlphaFoldDB" id="A0A8J4PM53"/>
<reference evidence="12" key="1">
    <citation type="submission" date="2020-01" db="EMBL/GenBank/DDBJ databases">
        <title>Development of genomics and gene disruption for Polysphondylium violaceum indicates a role for the polyketide synthase stlB in stalk morphogenesis.</title>
        <authorList>
            <person name="Narita B."/>
            <person name="Kawabe Y."/>
            <person name="Kin K."/>
            <person name="Saito T."/>
            <person name="Gibbs R."/>
            <person name="Kuspa A."/>
            <person name="Muzny D."/>
            <person name="Queller D."/>
            <person name="Richards S."/>
            <person name="Strassman J."/>
            <person name="Sucgang R."/>
            <person name="Worley K."/>
            <person name="Schaap P."/>
        </authorList>
    </citation>
    <scope>NUCLEOTIDE SEQUENCE</scope>
    <source>
        <strain evidence="12">QSvi11</strain>
    </source>
</reference>
<dbReference type="OrthoDB" id="342981at2759"/>